<keyword evidence="3" id="KW-1003">Cell membrane</keyword>
<evidence type="ECO:0000256" key="3">
    <source>
        <dbReference type="ARBA" id="ARBA00022475"/>
    </source>
</evidence>
<dbReference type="GO" id="GO:0005886">
    <property type="term" value="C:plasma membrane"/>
    <property type="evidence" value="ECO:0007669"/>
    <property type="project" value="UniProtKB-SubCell"/>
</dbReference>
<gene>
    <name evidence="14" type="ORF">EDD26_2110</name>
</gene>
<dbReference type="Gene3D" id="1.10.10.1320">
    <property type="entry name" value="Anti-sigma factor, zinc-finger domain"/>
    <property type="match status" value="1"/>
</dbReference>
<accession>A0A3N2AUK4</accession>
<dbReference type="Pfam" id="PF10099">
    <property type="entry name" value="RskA_C"/>
    <property type="match status" value="1"/>
</dbReference>
<reference evidence="14 15" key="1">
    <citation type="submission" date="2018-11" db="EMBL/GenBank/DDBJ databases">
        <title>Sequencing the genomes of 1000 actinobacteria strains.</title>
        <authorList>
            <person name="Klenk H.-P."/>
        </authorList>
    </citation>
    <scope>NUCLEOTIDE SEQUENCE [LARGE SCALE GENOMIC DNA]</scope>
    <source>
        <strain evidence="14 15">DSM 9580</strain>
    </source>
</reference>
<evidence type="ECO:0000256" key="5">
    <source>
        <dbReference type="ARBA" id="ARBA00022989"/>
    </source>
</evidence>
<keyword evidence="7 12" id="KW-0472">Membrane</keyword>
<dbReference type="OrthoDB" id="153510at2"/>
<protein>
    <recommendedName>
        <fullName evidence="10">Regulator of SigK</fullName>
    </recommendedName>
    <alternativeName>
        <fullName evidence="9">Sigma-K anti-sigma factor RskA</fullName>
    </alternativeName>
</protein>
<dbReference type="InterPro" id="IPR051474">
    <property type="entry name" value="Anti-sigma-K/W_factor"/>
</dbReference>
<feature type="transmembrane region" description="Helical" evidence="12">
    <location>
        <begin position="139"/>
        <end position="158"/>
    </location>
</feature>
<evidence type="ECO:0000256" key="1">
    <source>
        <dbReference type="ARBA" id="ARBA00004167"/>
    </source>
</evidence>
<evidence type="ECO:0000256" key="11">
    <source>
        <dbReference type="SAM" id="MobiDB-lite"/>
    </source>
</evidence>
<evidence type="ECO:0000256" key="7">
    <source>
        <dbReference type="ARBA" id="ARBA00023136"/>
    </source>
</evidence>
<dbReference type="RefSeq" id="WP_123697671.1">
    <property type="nucleotide sequence ID" value="NZ_RKHJ01000001.1"/>
</dbReference>
<evidence type="ECO:0000313" key="15">
    <source>
        <dbReference type="Proteomes" id="UP000275456"/>
    </source>
</evidence>
<dbReference type="GO" id="GO:0006417">
    <property type="term" value="P:regulation of translation"/>
    <property type="evidence" value="ECO:0007669"/>
    <property type="project" value="TreeGrafter"/>
</dbReference>
<dbReference type="PANTHER" id="PTHR37461:SF1">
    <property type="entry name" value="ANTI-SIGMA-K FACTOR RSKA"/>
    <property type="match status" value="1"/>
</dbReference>
<keyword evidence="4 12" id="KW-0812">Transmembrane</keyword>
<organism evidence="14 15">
    <name type="scientific">Agrococcus jenensis</name>
    <dbReference type="NCBI Taxonomy" id="46353"/>
    <lineage>
        <taxon>Bacteria</taxon>
        <taxon>Bacillati</taxon>
        <taxon>Actinomycetota</taxon>
        <taxon>Actinomycetes</taxon>
        <taxon>Micrococcales</taxon>
        <taxon>Microbacteriaceae</taxon>
        <taxon>Agrococcus</taxon>
    </lineage>
</organism>
<evidence type="ECO:0000256" key="9">
    <source>
        <dbReference type="ARBA" id="ARBA00029829"/>
    </source>
</evidence>
<keyword evidence="15" id="KW-1185">Reference proteome</keyword>
<dbReference type="InterPro" id="IPR018764">
    <property type="entry name" value="RskA_C"/>
</dbReference>
<keyword evidence="5 12" id="KW-1133">Transmembrane helix</keyword>
<evidence type="ECO:0000256" key="8">
    <source>
        <dbReference type="ARBA" id="ARBA00023163"/>
    </source>
</evidence>
<evidence type="ECO:0000256" key="6">
    <source>
        <dbReference type="ARBA" id="ARBA00023015"/>
    </source>
</evidence>
<evidence type="ECO:0000313" key="14">
    <source>
        <dbReference type="EMBL" id="ROR66716.1"/>
    </source>
</evidence>
<evidence type="ECO:0000256" key="4">
    <source>
        <dbReference type="ARBA" id="ARBA00022692"/>
    </source>
</evidence>
<feature type="region of interest" description="Disordered" evidence="11">
    <location>
        <begin position="97"/>
        <end position="135"/>
    </location>
</feature>
<comment type="caution">
    <text evidence="14">The sequence shown here is derived from an EMBL/GenBank/DDBJ whole genome shotgun (WGS) entry which is preliminary data.</text>
</comment>
<evidence type="ECO:0000259" key="13">
    <source>
        <dbReference type="Pfam" id="PF10099"/>
    </source>
</evidence>
<keyword evidence="6" id="KW-0805">Transcription regulation</keyword>
<dbReference type="AlphaFoldDB" id="A0A3N2AUK4"/>
<proteinExistence type="predicted"/>
<evidence type="ECO:0000256" key="12">
    <source>
        <dbReference type="SAM" id="Phobius"/>
    </source>
</evidence>
<dbReference type="InterPro" id="IPR041916">
    <property type="entry name" value="Anti_sigma_zinc_sf"/>
</dbReference>
<comment type="subcellular location">
    <subcellularLocation>
        <location evidence="2">Cell membrane</location>
    </subcellularLocation>
    <subcellularLocation>
        <location evidence="1">Membrane</location>
        <topology evidence="1">Single-pass membrane protein</topology>
    </subcellularLocation>
</comment>
<sequence length="280" mass="28104">MNGDQRSIDDLAAAYALDALSADERARFEALASPEARAEAEALADTATLLAGDAVAPPPSLRASVLDAIAREPQLPAEAPAEAAEPVRLPSVQPAALTPVSIEPESFGGGSVDPSRTRRPTSGGPGPAERRARARWRPLRAVGAVAAGAALLLGGVALGTQLGGDSRQEALGAVVSASDAERTEVEMPDGSIATVVWSAERGQSAILFDGLSAAPEGSTYQAWYIDADGPQSAGTFEAGGGATAFLLDGALTAGSAVGVTVEPDGGSDAPTTDPILVVET</sequence>
<evidence type="ECO:0000256" key="2">
    <source>
        <dbReference type="ARBA" id="ARBA00004236"/>
    </source>
</evidence>
<keyword evidence="8" id="KW-0804">Transcription</keyword>
<evidence type="ECO:0000256" key="10">
    <source>
        <dbReference type="ARBA" id="ARBA00030803"/>
    </source>
</evidence>
<dbReference type="EMBL" id="RKHJ01000001">
    <property type="protein sequence ID" value="ROR66716.1"/>
    <property type="molecule type" value="Genomic_DNA"/>
</dbReference>
<dbReference type="PANTHER" id="PTHR37461">
    <property type="entry name" value="ANTI-SIGMA-K FACTOR RSKA"/>
    <property type="match status" value="1"/>
</dbReference>
<dbReference type="Proteomes" id="UP000275456">
    <property type="component" value="Unassembled WGS sequence"/>
</dbReference>
<feature type="domain" description="Anti-sigma K factor RskA C-terminal" evidence="13">
    <location>
        <begin position="144"/>
        <end position="275"/>
    </location>
</feature>
<name>A0A3N2AUK4_9MICO</name>
<dbReference type="GO" id="GO:0016989">
    <property type="term" value="F:sigma factor antagonist activity"/>
    <property type="evidence" value="ECO:0007669"/>
    <property type="project" value="TreeGrafter"/>
</dbReference>